<protein>
    <submittedName>
        <fullName evidence="1">Uncharacterized protein</fullName>
    </submittedName>
</protein>
<proteinExistence type="predicted"/>
<dbReference type="Proteomes" id="UP001551695">
    <property type="component" value="Unassembled WGS sequence"/>
</dbReference>
<name>A0ABV3FWZ1_9NOCA</name>
<organism evidence="1 2">
    <name type="scientific">Nocardia aurea</name>
    <dbReference type="NCBI Taxonomy" id="2144174"/>
    <lineage>
        <taxon>Bacteria</taxon>
        <taxon>Bacillati</taxon>
        <taxon>Actinomycetota</taxon>
        <taxon>Actinomycetes</taxon>
        <taxon>Mycobacteriales</taxon>
        <taxon>Nocardiaceae</taxon>
        <taxon>Nocardia</taxon>
    </lineage>
</organism>
<comment type="caution">
    <text evidence="1">The sequence shown here is derived from an EMBL/GenBank/DDBJ whole genome shotgun (WGS) entry which is preliminary data.</text>
</comment>
<evidence type="ECO:0000313" key="2">
    <source>
        <dbReference type="Proteomes" id="UP001551695"/>
    </source>
</evidence>
<accession>A0ABV3FWZ1</accession>
<reference evidence="1 2" key="1">
    <citation type="submission" date="2024-06" db="EMBL/GenBank/DDBJ databases">
        <title>The Natural Products Discovery Center: Release of the First 8490 Sequenced Strains for Exploring Actinobacteria Biosynthetic Diversity.</title>
        <authorList>
            <person name="Kalkreuter E."/>
            <person name="Kautsar S.A."/>
            <person name="Yang D."/>
            <person name="Bader C.D."/>
            <person name="Teijaro C.N."/>
            <person name="Fluegel L."/>
            <person name="Davis C.M."/>
            <person name="Simpson J.R."/>
            <person name="Lauterbach L."/>
            <person name="Steele A.D."/>
            <person name="Gui C."/>
            <person name="Meng S."/>
            <person name="Li G."/>
            <person name="Viehrig K."/>
            <person name="Ye F."/>
            <person name="Su P."/>
            <person name="Kiefer A.F."/>
            <person name="Nichols A."/>
            <person name="Cepeda A.J."/>
            <person name="Yan W."/>
            <person name="Fan B."/>
            <person name="Jiang Y."/>
            <person name="Adhikari A."/>
            <person name="Zheng C.-J."/>
            <person name="Schuster L."/>
            <person name="Cowan T.M."/>
            <person name="Smanski M.J."/>
            <person name="Chevrette M.G."/>
            <person name="De Carvalho L.P.S."/>
            <person name="Shen B."/>
        </authorList>
    </citation>
    <scope>NUCLEOTIDE SEQUENCE [LARGE SCALE GENOMIC DNA]</scope>
    <source>
        <strain evidence="1 2">NPDC050403</strain>
    </source>
</reference>
<gene>
    <name evidence="1" type="ORF">AB0I48_20470</name>
</gene>
<evidence type="ECO:0000313" key="1">
    <source>
        <dbReference type="EMBL" id="MEV0709942.1"/>
    </source>
</evidence>
<keyword evidence="2" id="KW-1185">Reference proteome</keyword>
<dbReference type="RefSeq" id="WP_109524440.1">
    <property type="nucleotide sequence ID" value="NZ_JBEXKW010000013.1"/>
</dbReference>
<sequence>MKDLGSIRNPVHDGLFLILCDAHARFGGWDVHGDELADEGSKSLVLDGVRAYVEEACGDGHHAVYRGDDGTLWITPPVEPGVRPIPPDGLERDPRTETVPVGTVDVPSGTLVVALAYPPLNMTTDGDHAGVTHGAGERLDVIVGPAVLSITRERTAEGQVLALRVES</sequence>
<dbReference type="EMBL" id="JBFAKC010000009">
    <property type="protein sequence ID" value="MEV0709942.1"/>
    <property type="molecule type" value="Genomic_DNA"/>
</dbReference>